<dbReference type="EMBL" id="JAABOA010001969">
    <property type="protein sequence ID" value="KAF9580586.1"/>
    <property type="molecule type" value="Genomic_DNA"/>
</dbReference>
<dbReference type="OrthoDB" id="2441754at2759"/>
<evidence type="ECO:0000313" key="2">
    <source>
        <dbReference type="Proteomes" id="UP000780801"/>
    </source>
</evidence>
<comment type="caution">
    <text evidence="1">The sequence shown here is derived from an EMBL/GenBank/DDBJ whole genome shotgun (WGS) entry which is preliminary data.</text>
</comment>
<gene>
    <name evidence="1" type="ORF">BGW38_002701</name>
</gene>
<organism evidence="1 2">
    <name type="scientific">Lunasporangiospora selenospora</name>
    <dbReference type="NCBI Taxonomy" id="979761"/>
    <lineage>
        <taxon>Eukaryota</taxon>
        <taxon>Fungi</taxon>
        <taxon>Fungi incertae sedis</taxon>
        <taxon>Mucoromycota</taxon>
        <taxon>Mortierellomycotina</taxon>
        <taxon>Mortierellomycetes</taxon>
        <taxon>Mortierellales</taxon>
        <taxon>Mortierellaceae</taxon>
        <taxon>Lunasporangiospora</taxon>
    </lineage>
</organism>
<accession>A0A9P6KD69</accession>
<dbReference type="AlphaFoldDB" id="A0A9P6KD69"/>
<evidence type="ECO:0000313" key="1">
    <source>
        <dbReference type="EMBL" id="KAF9580586.1"/>
    </source>
</evidence>
<reference evidence="1" key="1">
    <citation type="journal article" date="2020" name="Fungal Divers.">
        <title>Resolving the Mortierellaceae phylogeny through synthesis of multi-gene phylogenetics and phylogenomics.</title>
        <authorList>
            <person name="Vandepol N."/>
            <person name="Liber J."/>
            <person name="Desiro A."/>
            <person name="Na H."/>
            <person name="Kennedy M."/>
            <person name="Barry K."/>
            <person name="Grigoriev I.V."/>
            <person name="Miller A.N."/>
            <person name="O'Donnell K."/>
            <person name="Stajich J.E."/>
            <person name="Bonito G."/>
        </authorList>
    </citation>
    <scope>NUCLEOTIDE SEQUENCE</scope>
    <source>
        <strain evidence="1">KOD1015</strain>
    </source>
</reference>
<proteinExistence type="predicted"/>
<name>A0A9P6KD69_9FUNG</name>
<protein>
    <submittedName>
        <fullName evidence="1">Uncharacterized protein</fullName>
    </submittedName>
</protein>
<keyword evidence="2" id="KW-1185">Reference proteome</keyword>
<dbReference type="Proteomes" id="UP000780801">
    <property type="component" value="Unassembled WGS sequence"/>
</dbReference>
<sequence>MVIDSSHWMQPIRATGGSLQDWSAPFPLGHLDVVQIVELRAFPQENDSQGRSRILIALGHGKNPSTLGQNNGEMELVDAWLKLSVLEVFVDIKGGNSAEQGVESSVKALDSFVPHYDAELFRGRFVKFYSDSSDIGSFDHIAVLGISHDSDSLAAVLTRPLSSNFSREPLKRSYLPVLSSSNQTPLSAYPDTFGASCMTPLPQNSQSDQLVMVMNSKGDGTLWDWKRTLPIARLRAGNTTISPEKDMFTWGIQANFVYEELRSSHLDRKEYLNDIRIVALADGNEKEWGVIYWTLSDNELEKQIKRAKEDRSQDYTKLQHKDQISQFQVPDKILELKPECRHFESSTMGKAVLVRPPPPLCPSSSSSPVIVPSLGPVAKNKKLVRLGPQRSLLFIAFLIWGQFRVTLTTNYGICLVDMDKELDNVPPDETEKGTPVHPKSYPSEQTSWQWETLIDSEENDPIVDIATISGNLFITRKYSHLVWPLRYFSSQRPHQI</sequence>